<gene>
    <name evidence="9" type="ORF">MCOR_32244</name>
</gene>
<evidence type="ECO:0000256" key="4">
    <source>
        <dbReference type="ARBA" id="ARBA00022989"/>
    </source>
</evidence>
<feature type="domain" description="WSC" evidence="8">
    <location>
        <begin position="1"/>
        <end position="78"/>
    </location>
</feature>
<comment type="subcellular location">
    <subcellularLocation>
        <location evidence="1">Membrane</location>
        <topology evidence="1">Single-pass membrane protein</topology>
    </subcellularLocation>
</comment>
<proteinExistence type="predicted"/>
<dbReference type="AlphaFoldDB" id="A0A6J8CRT0"/>
<dbReference type="InterPro" id="IPR051836">
    <property type="entry name" value="Kremen_rcpt"/>
</dbReference>
<dbReference type="GO" id="GO:0005886">
    <property type="term" value="C:plasma membrane"/>
    <property type="evidence" value="ECO:0007669"/>
    <property type="project" value="TreeGrafter"/>
</dbReference>
<accession>A0A6J8CRT0</accession>
<evidence type="ECO:0000256" key="2">
    <source>
        <dbReference type="ARBA" id="ARBA00022692"/>
    </source>
</evidence>
<dbReference type="InterPro" id="IPR002889">
    <property type="entry name" value="WSC_carb-bd"/>
</dbReference>
<name>A0A6J8CRT0_MYTCO</name>
<dbReference type="PANTHER" id="PTHR24269">
    <property type="entry name" value="KREMEN PROTEIN"/>
    <property type="match status" value="1"/>
</dbReference>
<evidence type="ECO:0000256" key="3">
    <source>
        <dbReference type="ARBA" id="ARBA00022729"/>
    </source>
</evidence>
<evidence type="ECO:0000313" key="10">
    <source>
        <dbReference type="Proteomes" id="UP000507470"/>
    </source>
</evidence>
<keyword evidence="4 7" id="KW-1133">Transmembrane helix</keyword>
<dbReference type="EMBL" id="CACVKT020005775">
    <property type="protein sequence ID" value="CAC5397834.1"/>
    <property type="molecule type" value="Genomic_DNA"/>
</dbReference>
<keyword evidence="3" id="KW-0732">Signal</keyword>
<reference evidence="9 10" key="1">
    <citation type="submission" date="2020-06" db="EMBL/GenBank/DDBJ databases">
        <authorList>
            <person name="Li R."/>
            <person name="Bekaert M."/>
        </authorList>
    </citation>
    <scope>NUCLEOTIDE SEQUENCE [LARGE SCALE GENOMIC DNA]</scope>
    <source>
        <strain evidence="10">wild</strain>
    </source>
</reference>
<keyword evidence="10" id="KW-1185">Reference proteome</keyword>
<evidence type="ECO:0000256" key="7">
    <source>
        <dbReference type="SAM" id="Phobius"/>
    </source>
</evidence>
<evidence type="ECO:0000256" key="6">
    <source>
        <dbReference type="ARBA" id="ARBA00023180"/>
    </source>
</evidence>
<dbReference type="PANTHER" id="PTHR24269:SF16">
    <property type="entry name" value="PROTEIN SLG1"/>
    <property type="match status" value="1"/>
</dbReference>
<dbReference type="Proteomes" id="UP000507470">
    <property type="component" value="Unassembled WGS sequence"/>
</dbReference>
<organism evidence="9 10">
    <name type="scientific">Mytilus coruscus</name>
    <name type="common">Sea mussel</name>
    <dbReference type="NCBI Taxonomy" id="42192"/>
    <lineage>
        <taxon>Eukaryota</taxon>
        <taxon>Metazoa</taxon>
        <taxon>Spiralia</taxon>
        <taxon>Lophotrochozoa</taxon>
        <taxon>Mollusca</taxon>
        <taxon>Bivalvia</taxon>
        <taxon>Autobranchia</taxon>
        <taxon>Pteriomorphia</taxon>
        <taxon>Mytilida</taxon>
        <taxon>Mytiloidea</taxon>
        <taxon>Mytilidae</taxon>
        <taxon>Mytilinae</taxon>
        <taxon>Mytilus</taxon>
    </lineage>
</organism>
<protein>
    <recommendedName>
        <fullName evidence="8">WSC domain-containing protein</fullName>
    </recommendedName>
</protein>
<dbReference type="SMART" id="SM00321">
    <property type="entry name" value="WSC"/>
    <property type="match status" value="1"/>
</dbReference>
<dbReference type="PROSITE" id="PS51212">
    <property type="entry name" value="WSC"/>
    <property type="match status" value="1"/>
</dbReference>
<keyword evidence="5 7" id="KW-0472">Membrane</keyword>
<sequence>MLDEMIEDRRMTIELCYNKCAKYSLFGLQMIQQCFCGNSTEDPTIYQQRPETECNTACSGNTSQTCGGFWRMSVYRKVLADITSTENTDTTTFPDSTSSNTGLTINSCQCPCANVGHNKWFFLQNVNLTMQEIKEIMQPELEALQRKLRVKKTNTSRLLRSKSSALDDRTSSVTMGYIGIIVSCVIIFVPVLHDLLRCVHWFSQKLLLCFE</sequence>
<keyword evidence="2 7" id="KW-0812">Transmembrane</keyword>
<evidence type="ECO:0000313" key="9">
    <source>
        <dbReference type="EMBL" id="CAC5397834.1"/>
    </source>
</evidence>
<dbReference type="Pfam" id="PF01822">
    <property type="entry name" value="WSC"/>
    <property type="match status" value="1"/>
</dbReference>
<keyword evidence="6" id="KW-0325">Glycoprotein</keyword>
<dbReference type="OrthoDB" id="6101150at2759"/>
<feature type="transmembrane region" description="Helical" evidence="7">
    <location>
        <begin position="175"/>
        <end position="196"/>
    </location>
</feature>
<evidence type="ECO:0000256" key="5">
    <source>
        <dbReference type="ARBA" id="ARBA00023136"/>
    </source>
</evidence>
<evidence type="ECO:0000256" key="1">
    <source>
        <dbReference type="ARBA" id="ARBA00004167"/>
    </source>
</evidence>
<evidence type="ECO:0000259" key="8">
    <source>
        <dbReference type="PROSITE" id="PS51212"/>
    </source>
</evidence>